<gene>
    <name evidence="3" type="ORF">EV192_1021144</name>
</gene>
<evidence type="ECO:0000313" key="3">
    <source>
        <dbReference type="EMBL" id="TCO63000.1"/>
    </source>
</evidence>
<feature type="transmembrane region" description="Helical" evidence="2">
    <location>
        <begin position="88"/>
        <end position="107"/>
    </location>
</feature>
<protein>
    <recommendedName>
        <fullName evidence="5">RDD family protein</fullName>
    </recommendedName>
</protein>
<comment type="caution">
    <text evidence="3">The sequence shown here is derived from an EMBL/GenBank/DDBJ whole genome shotgun (WGS) entry which is preliminary data.</text>
</comment>
<keyword evidence="2" id="KW-0812">Transmembrane</keyword>
<reference evidence="3 4" key="1">
    <citation type="submission" date="2019-03" db="EMBL/GenBank/DDBJ databases">
        <title>Genomic Encyclopedia of Type Strains, Phase IV (KMG-IV): sequencing the most valuable type-strain genomes for metagenomic binning, comparative biology and taxonomic classification.</title>
        <authorList>
            <person name="Goeker M."/>
        </authorList>
    </citation>
    <scope>NUCLEOTIDE SEQUENCE [LARGE SCALE GENOMIC DNA]</scope>
    <source>
        <strain evidence="3 4">DSM 45934</strain>
    </source>
</reference>
<dbReference type="PANTHER" id="PTHR36115:SF6">
    <property type="entry name" value="PROLINE-RICH ANTIGEN HOMOLOG"/>
    <property type="match status" value="1"/>
</dbReference>
<sequence length="193" mass="20372">MLPDRHPGVAPMLTTLLMRELSTTGRGPEPPFYSLGVTRWTGSWLSGHRSALEPGADAGDQPAQRYPGERLGLPESGPGSVSGTGVRALALLVDAVLSGLVAGLFTAPELPQNWSLAAWFAITVVAVAFFGFTPGMAACGIRVARLGDNPMVGPLRAVPRTLLVALIIPAAIWDADRRGLHDKLFGTVVVRTR</sequence>
<dbReference type="PANTHER" id="PTHR36115">
    <property type="entry name" value="PROLINE-RICH ANTIGEN HOMOLOG-RELATED"/>
    <property type="match status" value="1"/>
</dbReference>
<evidence type="ECO:0000313" key="4">
    <source>
        <dbReference type="Proteomes" id="UP000295680"/>
    </source>
</evidence>
<dbReference type="AlphaFoldDB" id="A0A4V2S8B8"/>
<proteinExistence type="predicted"/>
<keyword evidence="2" id="KW-0472">Membrane</keyword>
<evidence type="ECO:0000256" key="1">
    <source>
        <dbReference type="SAM" id="MobiDB-lite"/>
    </source>
</evidence>
<keyword evidence="4" id="KW-1185">Reference proteome</keyword>
<feature type="transmembrane region" description="Helical" evidence="2">
    <location>
        <begin position="114"/>
        <end position="137"/>
    </location>
</feature>
<dbReference type="EMBL" id="SLWS01000002">
    <property type="protein sequence ID" value="TCO63000.1"/>
    <property type="molecule type" value="Genomic_DNA"/>
</dbReference>
<keyword evidence="2" id="KW-1133">Transmembrane helix</keyword>
<dbReference type="InterPro" id="IPR051791">
    <property type="entry name" value="Pra-immunoreactive"/>
</dbReference>
<name>A0A4V2S8B8_9PSEU</name>
<feature type="region of interest" description="Disordered" evidence="1">
    <location>
        <begin position="51"/>
        <end position="80"/>
    </location>
</feature>
<evidence type="ECO:0000256" key="2">
    <source>
        <dbReference type="SAM" id="Phobius"/>
    </source>
</evidence>
<organism evidence="3 4">
    <name type="scientific">Actinocrispum wychmicini</name>
    <dbReference type="NCBI Taxonomy" id="1213861"/>
    <lineage>
        <taxon>Bacteria</taxon>
        <taxon>Bacillati</taxon>
        <taxon>Actinomycetota</taxon>
        <taxon>Actinomycetes</taxon>
        <taxon>Pseudonocardiales</taxon>
        <taxon>Pseudonocardiaceae</taxon>
        <taxon>Actinocrispum</taxon>
    </lineage>
</organism>
<evidence type="ECO:0008006" key="5">
    <source>
        <dbReference type="Google" id="ProtNLM"/>
    </source>
</evidence>
<dbReference type="Proteomes" id="UP000295680">
    <property type="component" value="Unassembled WGS sequence"/>
</dbReference>
<accession>A0A4V2S8B8</accession>